<keyword evidence="2" id="KW-1185">Reference proteome</keyword>
<gene>
    <name evidence="1" type="ORF">XA3_05100</name>
</gene>
<dbReference type="NCBIfam" id="TIGR00099">
    <property type="entry name" value="Cof-subfamily"/>
    <property type="match status" value="1"/>
</dbReference>
<dbReference type="GO" id="GO:0005829">
    <property type="term" value="C:cytosol"/>
    <property type="evidence" value="ECO:0007669"/>
    <property type="project" value="TreeGrafter"/>
</dbReference>
<dbReference type="EMBL" id="AP026802">
    <property type="protein sequence ID" value="BDR58069.1"/>
    <property type="molecule type" value="Genomic_DNA"/>
</dbReference>
<organism evidence="1 2">
    <name type="scientific">Xylocopilactobacillus apicola</name>
    <dbReference type="NCBI Taxonomy" id="2932184"/>
    <lineage>
        <taxon>Bacteria</taxon>
        <taxon>Bacillati</taxon>
        <taxon>Bacillota</taxon>
        <taxon>Bacilli</taxon>
        <taxon>Lactobacillales</taxon>
        <taxon>Lactobacillaceae</taxon>
        <taxon>Xylocopilactobacillus</taxon>
    </lineage>
</organism>
<proteinExistence type="predicted"/>
<protein>
    <submittedName>
        <fullName evidence="1">Haloacid dehalogenase</fullName>
    </submittedName>
</protein>
<sequence>MAKFKSIVFFDMDGTLLSSKSTIVEEVQNAVIHLKSNGNLPVIATGRAAFEVRPFMKMCNINSIISMNGQYQEYEGKIIQNLKIDPSICERILSYAEQRDDIIGFYNSQTIAISADKPLARSFYENISSPFPILNPNFYQNNLVNQILVIANHADEKYQLNFPELEFFITGAHSIDTVIKGNSKGAGIKKFIDVARLNGIPTYAFGDGINDLSMFEQVDYKIAMANGREETKGLADLITDTNDNLGIVKGLKSYNLI</sequence>
<evidence type="ECO:0000313" key="2">
    <source>
        <dbReference type="Proteomes" id="UP001321861"/>
    </source>
</evidence>
<dbReference type="SUPFAM" id="SSF56784">
    <property type="entry name" value="HAD-like"/>
    <property type="match status" value="1"/>
</dbReference>
<dbReference type="Pfam" id="PF08282">
    <property type="entry name" value="Hydrolase_3"/>
    <property type="match status" value="1"/>
</dbReference>
<dbReference type="PROSITE" id="PS01228">
    <property type="entry name" value="COF_1"/>
    <property type="match status" value="1"/>
</dbReference>
<dbReference type="InterPro" id="IPR036412">
    <property type="entry name" value="HAD-like_sf"/>
</dbReference>
<dbReference type="Gene3D" id="3.30.1240.10">
    <property type="match status" value="1"/>
</dbReference>
<dbReference type="PANTHER" id="PTHR10000">
    <property type="entry name" value="PHOSPHOSERINE PHOSPHATASE"/>
    <property type="match status" value="1"/>
</dbReference>
<dbReference type="PANTHER" id="PTHR10000:SF25">
    <property type="entry name" value="PHOSPHATASE YKRA-RELATED"/>
    <property type="match status" value="1"/>
</dbReference>
<dbReference type="GO" id="GO:0000287">
    <property type="term" value="F:magnesium ion binding"/>
    <property type="evidence" value="ECO:0007669"/>
    <property type="project" value="TreeGrafter"/>
</dbReference>
<dbReference type="InterPro" id="IPR000150">
    <property type="entry name" value="Cof"/>
</dbReference>
<dbReference type="KEGG" id="xap:XA3_05100"/>
<reference evidence="1 2" key="1">
    <citation type="journal article" date="2023" name="Microbiol. Spectr.">
        <title>Symbiosis of Carpenter Bees with Uncharacterized Lactic Acid Bacteria Showing NAD Auxotrophy.</title>
        <authorList>
            <person name="Kawasaki S."/>
            <person name="Ozawa K."/>
            <person name="Mori T."/>
            <person name="Yamamoto A."/>
            <person name="Ito M."/>
            <person name="Ohkuma M."/>
            <person name="Sakamoto M."/>
            <person name="Matsutani M."/>
        </authorList>
    </citation>
    <scope>NUCLEOTIDE SEQUENCE [LARGE SCALE GENOMIC DNA]</scope>
    <source>
        <strain evidence="1 2">XA3</strain>
    </source>
</reference>
<dbReference type="GO" id="GO:0016791">
    <property type="term" value="F:phosphatase activity"/>
    <property type="evidence" value="ECO:0007669"/>
    <property type="project" value="TreeGrafter"/>
</dbReference>
<evidence type="ECO:0000313" key="1">
    <source>
        <dbReference type="EMBL" id="BDR58069.1"/>
    </source>
</evidence>
<dbReference type="Gene3D" id="3.40.50.1000">
    <property type="entry name" value="HAD superfamily/HAD-like"/>
    <property type="match status" value="1"/>
</dbReference>
<dbReference type="InterPro" id="IPR006379">
    <property type="entry name" value="HAD-SF_hydro_IIB"/>
</dbReference>
<dbReference type="SFLD" id="SFLDS00003">
    <property type="entry name" value="Haloacid_Dehalogenase"/>
    <property type="match status" value="1"/>
</dbReference>
<name>A0AAU9DQC3_9LACO</name>
<dbReference type="InterPro" id="IPR023214">
    <property type="entry name" value="HAD_sf"/>
</dbReference>
<dbReference type="NCBIfam" id="TIGR01484">
    <property type="entry name" value="HAD-SF-IIB"/>
    <property type="match status" value="1"/>
</dbReference>
<dbReference type="SFLD" id="SFLDG01140">
    <property type="entry name" value="C2.B:_Phosphomannomutase_and_P"/>
    <property type="match status" value="1"/>
</dbReference>
<dbReference type="Proteomes" id="UP001321861">
    <property type="component" value="Chromosome"/>
</dbReference>
<dbReference type="AlphaFoldDB" id="A0AAU9DQC3"/>
<dbReference type="RefSeq" id="WP_317635990.1">
    <property type="nucleotide sequence ID" value="NZ_AP026802.1"/>
</dbReference>
<accession>A0AAU9DQC3</accession>